<gene>
    <name evidence="2" type="ORF">EIP91_003891</name>
</gene>
<feature type="region of interest" description="Disordered" evidence="1">
    <location>
        <begin position="199"/>
        <end position="241"/>
    </location>
</feature>
<dbReference type="EMBL" id="RWJN01000228">
    <property type="protein sequence ID" value="TCD64564.1"/>
    <property type="molecule type" value="Genomic_DNA"/>
</dbReference>
<evidence type="ECO:0000256" key="1">
    <source>
        <dbReference type="SAM" id="MobiDB-lite"/>
    </source>
</evidence>
<feature type="compositionally biased region" description="Acidic residues" evidence="1">
    <location>
        <begin position="220"/>
        <end position="241"/>
    </location>
</feature>
<feature type="non-terminal residue" evidence="2">
    <location>
        <position position="241"/>
    </location>
</feature>
<protein>
    <submittedName>
        <fullName evidence="2">Uncharacterized protein</fullName>
    </submittedName>
</protein>
<organism evidence="2 3">
    <name type="scientific">Steccherinum ochraceum</name>
    <dbReference type="NCBI Taxonomy" id="92696"/>
    <lineage>
        <taxon>Eukaryota</taxon>
        <taxon>Fungi</taxon>
        <taxon>Dikarya</taxon>
        <taxon>Basidiomycota</taxon>
        <taxon>Agaricomycotina</taxon>
        <taxon>Agaricomycetes</taxon>
        <taxon>Polyporales</taxon>
        <taxon>Steccherinaceae</taxon>
        <taxon>Steccherinum</taxon>
    </lineage>
</organism>
<proteinExistence type="predicted"/>
<feature type="region of interest" description="Disordered" evidence="1">
    <location>
        <begin position="33"/>
        <end position="53"/>
    </location>
</feature>
<accession>A0A4R0RQ91</accession>
<dbReference type="Proteomes" id="UP000292702">
    <property type="component" value="Unassembled WGS sequence"/>
</dbReference>
<feature type="compositionally biased region" description="Basic and acidic residues" evidence="1">
    <location>
        <begin position="33"/>
        <end position="44"/>
    </location>
</feature>
<evidence type="ECO:0000313" key="2">
    <source>
        <dbReference type="EMBL" id="TCD64564.1"/>
    </source>
</evidence>
<evidence type="ECO:0000313" key="3">
    <source>
        <dbReference type="Proteomes" id="UP000292702"/>
    </source>
</evidence>
<reference evidence="2 3" key="1">
    <citation type="submission" date="2018-11" db="EMBL/GenBank/DDBJ databases">
        <title>Genome assembly of Steccherinum ochraceum LE-BIN_3174, the white-rot fungus of the Steccherinaceae family (The Residual Polyporoid clade, Polyporales, Basidiomycota).</title>
        <authorList>
            <person name="Fedorova T.V."/>
            <person name="Glazunova O.A."/>
            <person name="Landesman E.O."/>
            <person name="Moiseenko K.V."/>
            <person name="Psurtseva N.V."/>
            <person name="Savinova O.S."/>
            <person name="Shakhova N.V."/>
            <person name="Tyazhelova T.V."/>
            <person name="Vasina D.V."/>
        </authorList>
    </citation>
    <scope>NUCLEOTIDE SEQUENCE [LARGE SCALE GENOMIC DNA]</scope>
    <source>
        <strain evidence="2 3">LE-BIN_3174</strain>
    </source>
</reference>
<sequence length="241" mass="26777">MKCCAFSIKSKVKDQLKRLKTRSVAVARHLFEINKQQPEDDKNKPSSSRLFTSKTISKKVSKTKKAPTVALSEVIDLTGDDDDGDQPAVVTPTSHPELKRKFEIIAEAYQMQESSAIVPMDIDSEVPRFPPGLVYDRKYRDVPSIIDADADDFSPTNEEEDDFDHDYGMPDDFEVSLVLSLTASLSSLSIDDIDHDVDMSVEMSDSASEDHSDDCASIDVEMDDGELEDGEIIEDDTSGYP</sequence>
<keyword evidence="3" id="KW-1185">Reference proteome</keyword>
<dbReference type="AlphaFoldDB" id="A0A4R0RQ91"/>
<comment type="caution">
    <text evidence="2">The sequence shown here is derived from an EMBL/GenBank/DDBJ whole genome shotgun (WGS) entry which is preliminary data.</text>
</comment>
<name>A0A4R0RQ91_9APHY</name>